<name>A0ABX2HZ92_ANAHA</name>
<feature type="domain" description="Terminase large subunit-like ATPase" evidence="1">
    <location>
        <begin position="79"/>
        <end position="253"/>
    </location>
</feature>
<dbReference type="InterPro" id="IPR046462">
    <property type="entry name" value="TerL_nuclease"/>
</dbReference>
<feature type="domain" description="Terminase large subunit-like endonuclease" evidence="2">
    <location>
        <begin position="263"/>
        <end position="560"/>
    </location>
</feature>
<dbReference type="PANTHER" id="PTHR41287:SF1">
    <property type="entry name" value="PROTEIN YMFN"/>
    <property type="match status" value="1"/>
</dbReference>
<evidence type="ECO:0000259" key="2">
    <source>
        <dbReference type="Pfam" id="PF20441"/>
    </source>
</evidence>
<comment type="caution">
    <text evidence="3">The sequence shown here is derived from an EMBL/GenBank/DDBJ whole genome shotgun (WGS) entry which is preliminary data.</text>
</comment>
<evidence type="ECO:0000259" key="1">
    <source>
        <dbReference type="Pfam" id="PF03354"/>
    </source>
</evidence>
<keyword evidence="4" id="KW-1185">Reference proteome</keyword>
<accession>A0ABX2HZ92</accession>
<evidence type="ECO:0000313" key="3">
    <source>
        <dbReference type="EMBL" id="NSJ78945.1"/>
    </source>
</evidence>
<evidence type="ECO:0000313" key="4">
    <source>
        <dbReference type="Proteomes" id="UP001644750"/>
    </source>
</evidence>
<dbReference type="InterPro" id="IPR005021">
    <property type="entry name" value="Terminase_largesu-like"/>
</dbReference>
<dbReference type="InterPro" id="IPR027417">
    <property type="entry name" value="P-loop_NTPase"/>
</dbReference>
<sequence length="577" mass="66668">MTVKNRLIRYATDCISGNIISCKKHKQACSRFLRDVKREESGEASFYWDDQEAQKIIKWFSLLRHSKGVLAGKPIKLTEWQQFHLCQLYGWRRKEDGYKRFKKSFIEVARKNAKSQEEAGVALYEISVQATKNKEVYEYYTAGVKRDQSKIVFEEAKLMLNGSPLRKKFKLTNNAITHVKTGSYIKALSKEDGKTGDGTNPAGLIVDEYHQHKTTEFLDLGLGSNTKESLLMIITTAGMDLTYPCYTQEYDYCSKVLDSNIDVENDTYLIDIMEIDQGDDIGDEENWKKANPIRMSYPAGREKIRGDYEIAKVIPEKMIAFLTKMLNMWVQQKENGYMNMEKWKKCEVKKLPIDIKGKPVYVGFDMSSKIDLTSVAFVIPYRNGKLDQTGREITEYIVLSHSFIPNQEKLMERVFRDKVPYDAWERQGFITITNSEIVDQNVVMDYVLNFCKENELDIQTLCFDPANASKIMIDLSNEGYIVEEVYQSHKSLNEATEGFREEVYMGTVCYLYNPVLNYSMSNAVIKKNNGLIKIDKDATSKKIDPVDATLCGYKLARYHEFNNIRQEALDEFLANEW</sequence>
<proteinExistence type="predicted"/>
<dbReference type="Pfam" id="PF20441">
    <property type="entry name" value="TerL_nuclease"/>
    <property type="match status" value="1"/>
</dbReference>
<dbReference type="Pfam" id="PF03354">
    <property type="entry name" value="TerL_ATPase"/>
    <property type="match status" value="1"/>
</dbReference>
<gene>
    <name evidence="3" type="ORF">G5A72_04935</name>
</gene>
<protein>
    <submittedName>
        <fullName evidence="3">Terminase large subunit</fullName>
    </submittedName>
</protein>
<dbReference type="RefSeq" id="WP_009204054.1">
    <property type="nucleotide sequence ID" value="NZ_BAABXM010000001.1"/>
</dbReference>
<reference evidence="3 4" key="1">
    <citation type="journal article" date="2020" name="Cell Host Microbe">
        <title>Functional and Genomic Variation between Human-Derived Isolates of Lachnospiraceae Reveals Inter- and Intra-Species Diversity.</title>
        <authorList>
            <person name="Sorbara M.T."/>
            <person name="Littmann E.R."/>
            <person name="Fontana E."/>
            <person name="Moody T.U."/>
            <person name="Kohout C.E."/>
            <person name="Gjonbalaj M."/>
            <person name="Eaton V."/>
            <person name="Seok R."/>
            <person name="Leiner I.M."/>
            <person name="Pamer E.G."/>
        </authorList>
    </citation>
    <scope>NUCLEOTIDE SEQUENCE [LARGE SCALE GENOMIC DNA]</scope>
    <source>
        <strain evidence="3 4">MSK.14.57</strain>
    </source>
</reference>
<dbReference type="PANTHER" id="PTHR41287">
    <property type="match status" value="1"/>
</dbReference>
<dbReference type="Gene3D" id="3.40.50.300">
    <property type="entry name" value="P-loop containing nucleotide triphosphate hydrolases"/>
    <property type="match status" value="1"/>
</dbReference>
<dbReference type="Proteomes" id="UP001644750">
    <property type="component" value="Unassembled WGS sequence"/>
</dbReference>
<dbReference type="EMBL" id="JAAITB010000008">
    <property type="protein sequence ID" value="NSJ78945.1"/>
    <property type="molecule type" value="Genomic_DNA"/>
</dbReference>
<organism evidence="3 4">
    <name type="scientific">Anaerostipes hadrus</name>
    <dbReference type="NCBI Taxonomy" id="649756"/>
    <lineage>
        <taxon>Bacteria</taxon>
        <taxon>Bacillati</taxon>
        <taxon>Bacillota</taxon>
        <taxon>Clostridia</taxon>
        <taxon>Lachnospirales</taxon>
        <taxon>Lachnospiraceae</taxon>
        <taxon>Anaerostipes</taxon>
    </lineage>
</organism>
<dbReference type="InterPro" id="IPR046461">
    <property type="entry name" value="TerL_ATPase"/>
</dbReference>